<feature type="chain" id="PRO_5018660717" description="Right-handed parallel beta-helix repeat-containing protein" evidence="2">
    <location>
        <begin position="23"/>
        <end position="670"/>
    </location>
</feature>
<dbReference type="AlphaFoldDB" id="A0A3S2VC97"/>
<proteinExistence type="predicted"/>
<dbReference type="PANTHER" id="PTHR36453:SF1">
    <property type="entry name" value="RIGHT HANDED BETA HELIX DOMAIN-CONTAINING PROTEIN"/>
    <property type="match status" value="1"/>
</dbReference>
<organism evidence="3 4">
    <name type="scientific">Novosphingobium umbonatum</name>
    <dbReference type="NCBI Taxonomy" id="1908524"/>
    <lineage>
        <taxon>Bacteria</taxon>
        <taxon>Pseudomonadati</taxon>
        <taxon>Pseudomonadota</taxon>
        <taxon>Alphaproteobacteria</taxon>
        <taxon>Sphingomonadales</taxon>
        <taxon>Sphingomonadaceae</taxon>
        <taxon>Novosphingobium</taxon>
    </lineage>
</organism>
<sequence length="670" mass="70991">MKIHTAALSSLAFMALPTTAAARVVPLPASPEGIAQAIAALPALRDSLPAGEPVEMVLPAGRIRLSAPIVIDAAHGGTPAHRLILRGADQGASWLSGARDVPTRPAQANDAQANDAQASDASGHPLPSGTRVAEWGDLPFTPALIPHGTYVNTGEQGLLLFQGGQRLYPTRWPAQTRVTAVIEGPLAQGPVLRLPSDMPAALWGEQAAWVAAYWGTVWSYESAPLQGLNPASHSAKVAPLRSPPDGQPKADFYLANLVSQLGQSGRFYWPPAQKRALFTPVSGGGEVELAVATTLLRLQGAAHVTLRHIGFERASGDLVTLAQDQDVIIEDCHLRQSGRNGLVVRGGKQVQIRHTVVEQTGETGIILQGGDRASLTRGDNVIADSVVAEFGQESPTYRPGVKLEGVGNALRDSLITGGPHTGVMLWGNDLAVERNEISHVLRDAEDMGAVYMGADWTLRGTRLAGNYIHDLGGQRKTYFLSAIYLDDQFSSADISGNILVGGDHSIVFAGGRDNHATGNLMLSPKRASLHFDARGLTFQAGRREEFAAKAAKVPYQSALWLRHYPALATLTPENFGHPAGNLFAGNLVLGAKLVASEPADLNFDAMLTQDNNRTGPALDSTLPNLAQQRLPDGRRLLVATQAQRLQDLVAQLAVTPLSGAQMAPSANAGR</sequence>
<evidence type="ECO:0000256" key="1">
    <source>
        <dbReference type="SAM" id="MobiDB-lite"/>
    </source>
</evidence>
<dbReference type="InterPro" id="IPR012334">
    <property type="entry name" value="Pectin_lyas_fold"/>
</dbReference>
<dbReference type="InterPro" id="IPR006626">
    <property type="entry name" value="PbH1"/>
</dbReference>
<keyword evidence="2" id="KW-0732">Signal</keyword>
<dbReference type="PANTHER" id="PTHR36453">
    <property type="entry name" value="SECRETED PROTEIN-RELATED"/>
    <property type="match status" value="1"/>
</dbReference>
<dbReference type="EMBL" id="SACO01000009">
    <property type="protein sequence ID" value="RVU04264.1"/>
    <property type="molecule type" value="Genomic_DNA"/>
</dbReference>
<dbReference type="Proteomes" id="UP000282837">
    <property type="component" value="Unassembled WGS sequence"/>
</dbReference>
<evidence type="ECO:0000256" key="2">
    <source>
        <dbReference type="SAM" id="SignalP"/>
    </source>
</evidence>
<dbReference type="RefSeq" id="WP_127709921.1">
    <property type="nucleotide sequence ID" value="NZ_SACO01000009.1"/>
</dbReference>
<name>A0A3S2VC97_9SPHN</name>
<dbReference type="SUPFAM" id="SSF51126">
    <property type="entry name" value="Pectin lyase-like"/>
    <property type="match status" value="1"/>
</dbReference>
<dbReference type="OrthoDB" id="9788772at2"/>
<protein>
    <recommendedName>
        <fullName evidence="5">Right-handed parallel beta-helix repeat-containing protein</fullName>
    </recommendedName>
</protein>
<reference evidence="3 4" key="1">
    <citation type="submission" date="2019-01" db="EMBL/GenBank/DDBJ databases">
        <authorList>
            <person name="Chen W.-M."/>
        </authorList>
    </citation>
    <scope>NUCLEOTIDE SEQUENCE [LARGE SCALE GENOMIC DNA]</scope>
    <source>
        <strain evidence="3 4">FSY-9</strain>
    </source>
</reference>
<dbReference type="Gene3D" id="2.160.20.10">
    <property type="entry name" value="Single-stranded right-handed beta-helix, Pectin lyase-like"/>
    <property type="match status" value="1"/>
</dbReference>
<gene>
    <name evidence="3" type="ORF">EOE18_12260</name>
</gene>
<dbReference type="SMART" id="SM00710">
    <property type="entry name" value="PbH1"/>
    <property type="match status" value="4"/>
</dbReference>
<accession>A0A3S2VC97</accession>
<evidence type="ECO:0000313" key="3">
    <source>
        <dbReference type="EMBL" id="RVU04264.1"/>
    </source>
</evidence>
<evidence type="ECO:0000313" key="4">
    <source>
        <dbReference type="Proteomes" id="UP000282837"/>
    </source>
</evidence>
<comment type="caution">
    <text evidence="3">The sequence shown here is derived from an EMBL/GenBank/DDBJ whole genome shotgun (WGS) entry which is preliminary data.</text>
</comment>
<evidence type="ECO:0008006" key="5">
    <source>
        <dbReference type="Google" id="ProtNLM"/>
    </source>
</evidence>
<feature type="region of interest" description="Disordered" evidence="1">
    <location>
        <begin position="95"/>
        <end position="126"/>
    </location>
</feature>
<keyword evidence="4" id="KW-1185">Reference proteome</keyword>
<dbReference type="InterPro" id="IPR011050">
    <property type="entry name" value="Pectin_lyase_fold/virulence"/>
</dbReference>
<feature type="compositionally biased region" description="Low complexity" evidence="1">
    <location>
        <begin position="106"/>
        <end position="122"/>
    </location>
</feature>
<feature type="signal peptide" evidence="2">
    <location>
        <begin position="1"/>
        <end position="22"/>
    </location>
</feature>